<keyword evidence="3" id="KW-1185">Reference proteome</keyword>
<comment type="caution">
    <text evidence="2">The sequence shown here is derived from an EMBL/GenBank/DDBJ whole genome shotgun (WGS) entry which is preliminary data.</text>
</comment>
<accession>A0A7W9HR17</accession>
<dbReference type="AlphaFoldDB" id="A0A7W9HR17"/>
<name>A0A7W9HR17_9PSEU</name>
<dbReference type="SUPFAM" id="SSF53756">
    <property type="entry name" value="UDP-Glycosyltransferase/glycogen phosphorylase"/>
    <property type="match status" value="1"/>
</dbReference>
<sequence>MNAPIAFTVTPESGLAAATVLARSYVEHHPGHRFAIAVIDGADGVQTEDGITFLGPDRFGLTKDEFLALATAHTPPQLAAAVKPWLLRTLLADAPSVTYLSPTSLVLAPLPEATGLTVAPHFLHPVTGRDAETDEANLIGAGVHNPGFLTVTEPELAELWIEAVLGYRAIRFDREAFSDQEWFDRVVSHFPRTTVTDPAIGFTTWNAFERVGVRPKVVDLFGFDPDTPWVLSELCANRPATLLSDRPELRDLTADYAERLNEAGRLAKGDLLPSWLEELPDGSPITTLMRELYRAGVRASRAPRKPAPVPPHAFSGKAFRDWLTEPTPQHGLSRLTAAIWYHRVDLQGAFGQPRSPGFAHWCRTSAITEGLLPEWAAPGPDVAPQPPNDRFGVNLVGHLTAVLGVGELARVIHQALSRADVPVASVVEDWFVANRTDIDQPDDVGRPEFPVSVLCVNADLVRSVLEQHPEVGHDRYRIGVWAWELDDFPSVMHEFDCVDEVWTISEFCRAAIAAHTDKPVRVIPMPVRPTAAVDRSRREPGAPVRFLFAMDFNSVAARKNPFGLVEAFQRAFPGRDDVELVVKAINGGQHPVELARLRAAVAGDRRIALLERYLTTEELHDLYAGTDCYVSLHRSEGYGFTVAEAIALGLPVISTDYSGTAEFVPAEHAWPVPYRLTAVGPGAPPYPPDAHWADPDLDAAAAAMREVADDPVRAAEQGLKAREQLLRQWNFQVTADWVRERVVEAHATWRSRRAAPEPVAPPRPSPSQRVVPVLRKAAVHALTRYDRVRGRER</sequence>
<dbReference type="CDD" id="cd03801">
    <property type="entry name" value="GT4_PimA-like"/>
    <property type="match status" value="1"/>
</dbReference>
<dbReference type="RefSeq" id="WP_184926741.1">
    <property type="nucleotide sequence ID" value="NZ_JACHMO010000001.1"/>
</dbReference>
<gene>
    <name evidence="2" type="ORF">F4560_006636</name>
</gene>
<feature type="region of interest" description="Disordered" evidence="1">
    <location>
        <begin position="749"/>
        <end position="769"/>
    </location>
</feature>
<dbReference type="Proteomes" id="UP000552097">
    <property type="component" value="Unassembled WGS sequence"/>
</dbReference>
<keyword evidence="2" id="KW-0808">Transferase</keyword>
<dbReference type="PANTHER" id="PTHR46656">
    <property type="entry name" value="PUTATIVE-RELATED"/>
    <property type="match status" value="1"/>
</dbReference>
<dbReference type="Pfam" id="PF20706">
    <property type="entry name" value="GT4-conflict"/>
    <property type="match status" value="1"/>
</dbReference>
<dbReference type="PANTHER" id="PTHR46656:SF3">
    <property type="entry name" value="PUTATIVE-RELATED"/>
    <property type="match status" value="1"/>
</dbReference>
<dbReference type="GO" id="GO:0016740">
    <property type="term" value="F:transferase activity"/>
    <property type="evidence" value="ECO:0007669"/>
    <property type="project" value="UniProtKB-KW"/>
</dbReference>
<evidence type="ECO:0000313" key="2">
    <source>
        <dbReference type="EMBL" id="MBB5806868.1"/>
    </source>
</evidence>
<dbReference type="Gene3D" id="3.40.50.2000">
    <property type="entry name" value="Glycogen Phosphorylase B"/>
    <property type="match status" value="1"/>
</dbReference>
<reference evidence="2 3" key="1">
    <citation type="submission" date="2020-08" db="EMBL/GenBank/DDBJ databases">
        <title>Sequencing the genomes of 1000 actinobacteria strains.</title>
        <authorList>
            <person name="Klenk H.-P."/>
        </authorList>
    </citation>
    <scope>NUCLEOTIDE SEQUENCE [LARGE SCALE GENOMIC DNA]</scope>
    <source>
        <strain evidence="2 3">DSM 45486</strain>
    </source>
</reference>
<proteinExistence type="predicted"/>
<protein>
    <submittedName>
        <fullName evidence="2">Glycosyltransferase involved in cell wall biosynthesis</fullName>
    </submittedName>
</protein>
<organism evidence="2 3">
    <name type="scientific">Saccharothrix ecbatanensis</name>
    <dbReference type="NCBI Taxonomy" id="1105145"/>
    <lineage>
        <taxon>Bacteria</taxon>
        <taxon>Bacillati</taxon>
        <taxon>Actinomycetota</taxon>
        <taxon>Actinomycetes</taxon>
        <taxon>Pseudonocardiales</taxon>
        <taxon>Pseudonocardiaceae</taxon>
        <taxon>Saccharothrix</taxon>
    </lineage>
</organism>
<dbReference type="EMBL" id="JACHMO010000001">
    <property type="protein sequence ID" value="MBB5806868.1"/>
    <property type="molecule type" value="Genomic_DNA"/>
</dbReference>
<evidence type="ECO:0000256" key="1">
    <source>
        <dbReference type="SAM" id="MobiDB-lite"/>
    </source>
</evidence>
<evidence type="ECO:0000313" key="3">
    <source>
        <dbReference type="Proteomes" id="UP000552097"/>
    </source>
</evidence>